<evidence type="ECO:0000313" key="13">
    <source>
        <dbReference type="EMBL" id="ANX03985.1"/>
    </source>
</evidence>
<feature type="short sequence motif" description="'HIGH' region" evidence="10">
    <location>
        <begin position="44"/>
        <end position="53"/>
    </location>
</feature>
<evidence type="ECO:0000256" key="5">
    <source>
        <dbReference type="ARBA" id="ARBA00022840"/>
    </source>
</evidence>
<gene>
    <name evidence="10" type="primary">tyrS</name>
    <name evidence="13" type="ORF">PG2T_07135</name>
</gene>
<dbReference type="PROSITE" id="PS00178">
    <property type="entry name" value="AA_TRNA_LIGASE_I"/>
    <property type="match status" value="1"/>
</dbReference>
<dbReference type="KEGG" id="gbi:PG2T_07135"/>
<dbReference type="SUPFAM" id="SSF52374">
    <property type="entry name" value="Nucleotidylyl transferase"/>
    <property type="match status" value="1"/>
</dbReference>
<proteinExistence type="inferred from homology"/>
<dbReference type="NCBIfam" id="TIGR00234">
    <property type="entry name" value="tyrS"/>
    <property type="match status" value="1"/>
</dbReference>
<dbReference type="GO" id="GO:0006437">
    <property type="term" value="P:tyrosyl-tRNA aminoacylation"/>
    <property type="evidence" value="ECO:0007669"/>
    <property type="project" value="UniProtKB-UniRule"/>
</dbReference>
<dbReference type="InterPro" id="IPR024088">
    <property type="entry name" value="Tyr-tRNA-ligase_bac-type"/>
</dbReference>
<dbReference type="InParanoid" id="A0A1B1YT94"/>
<dbReference type="InterPro" id="IPR036986">
    <property type="entry name" value="S4_RNA-bd_sf"/>
</dbReference>
<keyword evidence="5 10" id="KW-0067">ATP-binding</keyword>
<dbReference type="Gene3D" id="1.10.240.10">
    <property type="entry name" value="Tyrosyl-Transfer RNA Synthetase"/>
    <property type="match status" value="1"/>
</dbReference>
<dbReference type="FunFam" id="1.10.240.10:FF:000006">
    <property type="entry name" value="Tyrosine--tRNA ligase"/>
    <property type="match status" value="1"/>
</dbReference>
<evidence type="ECO:0000256" key="2">
    <source>
        <dbReference type="ARBA" id="ARBA00022490"/>
    </source>
</evidence>
<dbReference type="RefSeq" id="WP_068803773.1">
    <property type="nucleotide sequence ID" value="NZ_CP014671.1"/>
</dbReference>
<sequence>MLEGASNDPLEMLRRGADEILPEQSLAERLQEGRPLRIKAGFDPTAPDLHLGHAVLLGKLRQLQDLGHQVLFVVGDFTAMIGDPTGRNATRKPLTREAIIRNADTYQQQVFKVLDPQRTQVLFNSTWLEPLGAAGMIALAAHTTVARMLERDDFSQRYRSGQPIAVHEFIYPLMQGYDSVVLEADLELGGTDQKFNLLMGRQLQQAYGKRPQAILTMPLLEGLDGVKKMSKSLGNYVGITDPPNEMFGKLMSISDVLMWRYMELLSCRTPAQCQDLRGGIEAGRNPMEVKLELAEELVARFHTPEQGTAARRAFVERFRHGELPQDLPVLRLDAPAGLMVGLALQRAALAGSNSEAMRLISQGAVRVDGVRIDDPKRVLGAGSEYLVQVGKRRACRIFMT</sequence>
<reference evidence="14" key="1">
    <citation type="submission" date="2016-03" db="EMBL/GenBank/DDBJ databases">
        <title>Complete genome sequence of Solimmundus cernigliae, representing a novel lineage of polycyclic aromatic hydrocarbon degraders within the Gammaproteobacteria.</title>
        <authorList>
            <person name="Singleton D.R."/>
            <person name="Dickey A.N."/>
            <person name="Scholl E.H."/>
            <person name="Wright F.A."/>
            <person name="Aitken M.D."/>
        </authorList>
    </citation>
    <scope>NUCLEOTIDE SEQUENCE [LARGE SCALE GENOMIC DNA]</scope>
    <source>
        <strain evidence="14">TR3.2</strain>
    </source>
</reference>
<evidence type="ECO:0000256" key="3">
    <source>
        <dbReference type="ARBA" id="ARBA00022598"/>
    </source>
</evidence>
<keyword evidence="8 10" id="KW-0030">Aminoacyl-tRNA synthetase</keyword>
<dbReference type="STRING" id="1810504.PG2T_07135"/>
<keyword evidence="7 10" id="KW-0648">Protein biosynthesis</keyword>
<dbReference type="AlphaFoldDB" id="A0A1B1YT94"/>
<dbReference type="GO" id="GO:0005829">
    <property type="term" value="C:cytosol"/>
    <property type="evidence" value="ECO:0007669"/>
    <property type="project" value="TreeGrafter"/>
</dbReference>
<dbReference type="EMBL" id="CP014671">
    <property type="protein sequence ID" value="ANX03985.1"/>
    <property type="molecule type" value="Genomic_DNA"/>
</dbReference>
<dbReference type="InterPro" id="IPR001412">
    <property type="entry name" value="aa-tRNA-synth_I_CS"/>
</dbReference>
<dbReference type="SUPFAM" id="SSF55174">
    <property type="entry name" value="Alpha-L RNA-binding motif"/>
    <property type="match status" value="1"/>
</dbReference>
<dbReference type="OrthoDB" id="9804243at2"/>
<dbReference type="Proteomes" id="UP000092952">
    <property type="component" value="Chromosome"/>
</dbReference>
<comment type="subcellular location">
    <subcellularLocation>
        <location evidence="10">Cytoplasm</location>
    </subcellularLocation>
</comment>
<dbReference type="Gene3D" id="3.40.50.620">
    <property type="entry name" value="HUPs"/>
    <property type="match status" value="1"/>
</dbReference>
<evidence type="ECO:0000313" key="14">
    <source>
        <dbReference type="Proteomes" id="UP000092952"/>
    </source>
</evidence>
<evidence type="ECO:0000256" key="9">
    <source>
        <dbReference type="ARBA" id="ARBA00048248"/>
    </source>
</evidence>
<dbReference type="InterPro" id="IPR002305">
    <property type="entry name" value="aa-tRNA-synth_Ic"/>
</dbReference>
<dbReference type="PANTHER" id="PTHR11766:SF1">
    <property type="entry name" value="TYROSINE--TRNA LIGASE"/>
    <property type="match status" value="1"/>
</dbReference>
<evidence type="ECO:0000256" key="10">
    <source>
        <dbReference type="HAMAP-Rule" id="MF_02007"/>
    </source>
</evidence>
<keyword evidence="6 11" id="KW-0694">RNA-binding</keyword>
<dbReference type="GO" id="GO:0003723">
    <property type="term" value="F:RNA binding"/>
    <property type="evidence" value="ECO:0007669"/>
    <property type="project" value="UniProtKB-KW"/>
</dbReference>
<protein>
    <recommendedName>
        <fullName evidence="10">Tyrosine--tRNA ligase</fullName>
        <ecNumber evidence="10">6.1.1.1</ecNumber>
    </recommendedName>
    <alternativeName>
        <fullName evidence="10">Tyrosyl-tRNA synthetase</fullName>
        <shortName evidence="10">TyrRS</shortName>
    </alternativeName>
</protein>
<dbReference type="GO" id="GO:0004831">
    <property type="term" value="F:tyrosine-tRNA ligase activity"/>
    <property type="evidence" value="ECO:0007669"/>
    <property type="project" value="UniProtKB-UniRule"/>
</dbReference>
<name>A0A1B1YT94_9GAMM</name>
<keyword evidence="2 10" id="KW-0963">Cytoplasm</keyword>
<dbReference type="CDD" id="cd00805">
    <property type="entry name" value="TyrRS_core"/>
    <property type="match status" value="1"/>
</dbReference>
<dbReference type="Pfam" id="PF01479">
    <property type="entry name" value="S4"/>
    <property type="match status" value="1"/>
</dbReference>
<dbReference type="HAMAP" id="MF_02007">
    <property type="entry name" value="Tyr_tRNA_synth_type2"/>
    <property type="match status" value="1"/>
</dbReference>
<keyword evidence="3 10" id="KW-0436">Ligase</keyword>
<dbReference type="PANTHER" id="PTHR11766">
    <property type="entry name" value="TYROSYL-TRNA SYNTHETASE"/>
    <property type="match status" value="1"/>
</dbReference>
<comment type="catalytic activity">
    <reaction evidence="9 10">
        <text>tRNA(Tyr) + L-tyrosine + ATP = L-tyrosyl-tRNA(Tyr) + AMP + diphosphate + H(+)</text>
        <dbReference type="Rhea" id="RHEA:10220"/>
        <dbReference type="Rhea" id="RHEA-COMP:9706"/>
        <dbReference type="Rhea" id="RHEA-COMP:9707"/>
        <dbReference type="ChEBI" id="CHEBI:15378"/>
        <dbReference type="ChEBI" id="CHEBI:30616"/>
        <dbReference type="ChEBI" id="CHEBI:33019"/>
        <dbReference type="ChEBI" id="CHEBI:58315"/>
        <dbReference type="ChEBI" id="CHEBI:78442"/>
        <dbReference type="ChEBI" id="CHEBI:78536"/>
        <dbReference type="ChEBI" id="CHEBI:456215"/>
        <dbReference type="EC" id="6.1.1.1"/>
    </reaction>
</comment>
<dbReference type="GO" id="GO:0005524">
    <property type="term" value="F:ATP binding"/>
    <property type="evidence" value="ECO:0007669"/>
    <property type="project" value="UniProtKB-UniRule"/>
</dbReference>
<feature type="short sequence motif" description="'KMSKS' region" evidence="10">
    <location>
        <begin position="228"/>
        <end position="232"/>
    </location>
</feature>
<dbReference type="InterPro" id="IPR024108">
    <property type="entry name" value="Tyr-tRNA-ligase_bac_2"/>
</dbReference>
<evidence type="ECO:0000256" key="7">
    <source>
        <dbReference type="ARBA" id="ARBA00022917"/>
    </source>
</evidence>
<dbReference type="InterPro" id="IPR014729">
    <property type="entry name" value="Rossmann-like_a/b/a_fold"/>
</dbReference>
<comment type="function">
    <text evidence="10">Catalyzes the attachment of tyrosine to tRNA(Tyr) in a two-step reaction: tyrosine is first activated by ATP to form Tyr-AMP and then transferred to the acceptor end of tRNA(Tyr).</text>
</comment>
<dbReference type="CDD" id="cd00165">
    <property type="entry name" value="S4"/>
    <property type="match status" value="1"/>
</dbReference>
<comment type="similarity">
    <text evidence="10">Belongs to the class-I aminoacyl-tRNA synthetase family. TyrS type 2 subfamily.</text>
</comment>
<dbReference type="EC" id="6.1.1.1" evidence="10"/>
<dbReference type="Gene3D" id="3.10.290.10">
    <property type="entry name" value="RNA-binding S4 domain"/>
    <property type="match status" value="1"/>
</dbReference>
<evidence type="ECO:0000256" key="1">
    <source>
        <dbReference type="ARBA" id="ARBA00011738"/>
    </source>
</evidence>
<organism evidence="13 14">
    <name type="scientific">Immundisolibacter cernigliae</name>
    <dbReference type="NCBI Taxonomy" id="1810504"/>
    <lineage>
        <taxon>Bacteria</taxon>
        <taxon>Pseudomonadati</taxon>
        <taxon>Pseudomonadota</taxon>
        <taxon>Gammaproteobacteria</taxon>
        <taxon>Immundisolibacterales</taxon>
        <taxon>Immundisolibacteraceae</taxon>
        <taxon>Immundisolibacter</taxon>
    </lineage>
</organism>
<dbReference type="InterPro" id="IPR002307">
    <property type="entry name" value="Tyr-tRNA-ligase"/>
</dbReference>
<dbReference type="Pfam" id="PF00579">
    <property type="entry name" value="tRNA-synt_1b"/>
    <property type="match status" value="1"/>
</dbReference>
<evidence type="ECO:0000256" key="6">
    <source>
        <dbReference type="ARBA" id="ARBA00022884"/>
    </source>
</evidence>
<feature type="domain" description="RNA-binding S4" evidence="12">
    <location>
        <begin position="345"/>
        <end position="383"/>
    </location>
</feature>
<dbReference type="PRINTS" id="PR01040">
    <property type="entry name" value="TRNASYNTHTYR"/>
</dbReference>
<keyword evidence="14" id="KW-1185">Reference proteome</keyword>
<dbReference type="FunCoup" id="A0A1B1YT94">
    <property type="interactions" value="572"/>
</dbReference>
<keyword evidence="4 10" id="KW-0547">Nucleotide-binding</keyword>
<evidence type="ECO:0000256" key="11">
    <source>
        <dbReference type="PROSITE-ProRule" id="PRU00182"/>
    </source>
</evidence>
<evidence type="ECO:0000256" key="8">
    <source>
        <dbReference type="ARBA" id="ARBA00023146"/>
    </source>
</evidence>
<evidence type="ECO:0000259" key="12">
    <source>
        <dbReference type="Pfam" id="PF01479"/>
    </source>
</evidence>
<dbReference type="FunFam" id="3.40.50.620:FF:000061">
    <property type="entry name" value="Tyrosine--tRNA ligase"/>
    <property type="match status" value="1"/>
</dbReference>
<dbReference type="InterPro" id="IPR002942">
    <property type="entry name" value="S4_RNA-bd"/>
</dbReference>
<evidence type="ECO:0000256" key="4">
    <source>
        <dbReference type="ARBA" id="ARBA00022741"/>
    </source>
</evidence>
<accession>A0A1B1YT94</accession>
<feature type="binding site" evidence="10">
    <location>
        <position position="231"/>
    </location>
    <ligand>
        <name>ATP</name>
        <dbReference type="ChEBI" id="CHEBI:30616"/>
    </ligand>
</feature>
<comment type="subunit">
    <text evidence="1 10">Homodimer.</text>
</comment>
<dbReference type="PROSITE" id="PS50889">
    <property type="entry name" value="S4"/>
    <property type="match status" value="1"/>
</dbReference>